<name>A0A9W5YBA1_9FIRM</name>
<dbReference type="Proteomes" id="UP001144256">
    <property type="component" value="Unassembled WGS sequence"/>
</dbReference>
<dbReference type="GO" id="GO:0051205">
    <property type="term" value="P:protein insertion into membrane"/>
    <property type="evidence" value="ECO:0007669"/>
    <property type="project" value="TreeGrafter"/>
</dbReference>
<comment type="similarity">
    <text evidence="5">Belongs to the OXA1/ALB3/YidC family.</text>
</comment>
<dbReference type="InterPro" id="IPR001708">
    <property type="entry name" value="YidC/ALB3/OXA1/COX18"/>
</dbReference>
<keyword evidence="6" id="KW-0175">Coiled coil</keyword>
<feature type="coiled-coil region" evidence="6">
    <location>
        <begin position="55"/>
        <end position="82"/>
    </location>
</feature>
<dbReference type="InterPro" id="IPR028055">
    <property type="entry name" value="YidC/Oxa/ALB_C"/>
</dbReference>
<gene>
    <name evidence="9" type="ORF">SH1V18_19300</name>
</gene>
<dbReference type="Pfam" id="PF02096">
    <property type="entry name" value="60KD_IMP"/>
    <property type="match status" value="1"/>
</dbReference>
<dbReference type="AlphaFoldDB" id="A0A9W5YBA1"/>
<feature type="transmembrane region" description="Helical" evidence="7">
    <location>
        <begin position="166"/>
        <end position="192"/>
    </location>
</feature>
<keyword evidence="2 5" id="KW-0812">Transmembrane</keyword>
<comment type="caution">
    <text evidence="9">The sequence shown here is derived from an EMBL/GenBank/DDBJ whole genome shotgun (WGS) entry which is preliminary data.</text>
</comment>
<evidence type="ECO:0000259" key="8">
    <source>
        <dbReference type="Pfam" id="PF02096"/>
    </source>
</evidence>
<feature type="domain" description="Membrane insertase YidC/Oxa/ALB C-terminal" evidence="8">
    <location>
        <begin position="22"/>
        <end position="205"/>
    </location>
</feature>
<evidence type="ECO:0000256" key="4">
    <source>
        <dbReference type="ARBA" id="ARBA00023136"/>
    </source>
</evidence>
<evidence type="ECO:0000313" key="9">
    <source>
        <dbReference type="EMBL" id="GKX29450.1"/>
    </source>
</evidence>
<dbReference type="PANTHER" id="PTHR12428">
    <property type="entry name" value="OXA1"/>
    <property type="match status" value="1"/>
</dbReference>
<evidence type="ECO:0000256" key="5">
    <source>
        <dbReference type="RuleBase" id="RU003945"/>
    </source>
</evidence>
<evidence type="ECO:0000256" key="7">
    <source>
        <dbReference type="SAM" id="Phobius"/>
    </source>
</evidence>
<evidence type="ECO:0000256" key="6">
    <source>
        <dbReference type="SAM" id="Coils"/>
    </source>
</evidence>
<comment type="subcellular location">
    <subcellularLocation>
        <location evidence="1 5">Membrane</location>
        <topology evidence="1 5">Multi-pass membrane protein</topology>
    </subcellularLocation>
</comment>
<keyword evidence="10" id="KW-1185">Reference proteome</keyword>
<evidence type="ECO:0000313" key="10">
    <source>
        <dbReference type="Proteomes" id="UP001144256"/>
    </source>
</evidence>
<proteinExistence type="inferred from homology"/>
<protein>
    <submittedName>
        <fullName evidence="9">Membrane protein</fullName>
    </submittedName>
</protein>
<dbReference type="GO" id="GO:0016020">
    <property type="term" value="C:membrane"/>
    <property type="evidence" value="ECO:0007669"/>
    <property type="project" value="UniProtKB-SubCell"/>
</dbReference>
<keyword evidence="3 7" id="KW-1133">Transmembrane helix</keyword>
<reference evidence="9" key="1">
    <citation type="submission" date="2022-06" db="EMBL/GenBank/DDBJ databases">
        <title>Vallitalea longa sp. nov., an anaerobic bacterium isolated from marine sediment.</title>
        <authorList>
            <person name="Hirano S."/>
            <person name="Terahara T."/>
            <person name="Mori K."/>
            <person name="Hamada M."/>
            <person name="Matsumoto R."/>
            <person name="Kobayashi T."/>
        </authorList>
    </citation>
    <scope>NUCLEOTIDE SEQUENCE</scope>
    <source>
        <strain evidence="9">SH18-1</strain>
    </source>
</reference>
<dbReference type="RefSeq" id="WP_281814939.1">
    <property type="nucleotide sequence ID" value="NZ_BRLB01000004.1"/>
</dbReference>
<dbReference type="NCBIfam" id="TIGR03592">
    <property type="entry name" value="yidC_oxa1_cterm"/>
    <property type="match status" value="1"/>
</dbReference>
<accession>A0A9W5YBA1</accession>
<sequence length="225" mass="25831">MNSIIELLTNILNQLYFVVNDWGITIVLITLIIKILLLPLTIKQKKGLQLQQKFSKELETIKKKYSDDKKKMEQEISKISSKYSGSMLGCLLTFVQLPIMISLYRAISCIPIEITSTILLPWINNIKAPDTYYIIPIISIIVHLLPNIMYYLNIFKDLEIVKPNKIMIITTILINSLFISQAPVIIGLYWIISGLYTFIEQFICNIVMIRKKASSETCINNGLKN</sequence>
<dbReference type="PANTHER" id="PTHR12428:SF65">
    <property type="entry name" value="CYTOCHROME C OXIDASE ASSEMBLY PROTEIN COX18, MITOCHONDRIAL"/>
    <property type="match status" value="1"/>
</dbReference>
<dbReference type="EMBL" id="BRLB01000004">
    <property type="protein sequence ID" value="GKX29450.1"/>
    <property type="molecule type" value="Genomic_DNA"/>
</dbReference>
<feature type="transmembrane region" description="Helical" evidence="7">
    <location>
        <begin position="22"/>
        <end position="42"/>
    </location>
</feature>
<keyword evidence="4 7" id="KW-0472">Membrane</keyword>
<organism evidence="9 10">
    <name type="scientific">Vallitalea longa</name>
    <dbReference type="NCBI Taxonomy" id="2936439"/>
    <lineage>
        <taxon>Bacteria</taxon>
        <taxon>Bacillati</taxon>
        <taxon>Bacillota</taxon>
        <taxon>Clostridia</taxon>
        <taxon>Lachnospirales</taxon>
        <taxon>Vallitaleaceae</taxon>
        <taxon>Vallitalea</taxon>
    </lineage>
</organism>
<evidence type="ECO:0000256" key="3">
    <source>
        <dbReference type="ARBA" id="ARBA00022989"/>
    </source>
</evidence>
<dbReference type="GO" id="GO:0032977">
    <property type="term" value="F:membrane insertase activity"/>
    <property type="evidence" value="ECO:0007669"/>
    <property type="project" value="InterPro"/>
</dbReference>
<evidence type="ECO:0000256" key="1">
    <source>
        <dbReference type="ARBA" id="ARBA00004141"/>
    </source>
</evidence>
<evidence type="ECO:0000256" key="2">
    <source>
        <dbReference type="ARBA" id="ARBA00022692"/>
    </source>
</evidence>
<feature type="transmembrane region" description="Helical" evidence="7">
    <location>
        <begin position="132"/>
        <end position="154"/>
    </location>
</feature>